<comment type="caution">
    <text evidence="1">The sequence shown here is derived from an EMBL/GenBank/DDBJ whole genome shotgun (WGS) entry which is preliminary data.</text>
</comment>
<accession>A0ABT9LIR8</accession>
<organism evidence="1 2">
    <name type="scientific">Streptomyces griseoviridis</name>
    <dbReference type="NCBI Taxonomy" id="45398"/>
    <lineage>
        <taxon>Bacteria</taxon>
        <taxon>Bacillati</taxon>
        <taxon>Actinomycetota</taxon>
        <taxon>Actinomycetes</taxon>
        <taxon>Kitasatosporales</taxon>
        <taxon>Streptomycetaceae</taxon>
        <taxon>Streptomyces</taxon>
    </lineage>
</organism>
<name>A0ABT9LIR8_STRGD</name>
<evidence type="ECO:0000313" key="2">
    <source>
        <dbReference type="Proteomes" id="UP001231675"/>
    </source>
</evidence>
<dbReference type="Proteomes" id="UP001231675">
    <property type="component" value="Unassembled WGS sequence"/>
</dbReference>
<protein>
    <submittedName>
        <fullName evidence="1">Uncharacterized protein</fullName>
    </submittedName>
</protein>
<dbReference type="GeneID" id="91551838"/>
<evidence type="ECO:0000313" key="1">
    <source>
        <dbReference type="EMBL" id="MDP9682386.1"/>
    </source>
</evidence>
<dbReference type="EMBL" id="JAURUD010000001">
    <property type="protein sequence ID" value="MDP9682386.1"/>
    <property type="molecule type" value="Genomic_DNA"/>
</dbReference>
<dbReference type="RefSeq" id="WP_189414598.1">
    <property type="nucleotide sequence ID" value="NZ_BMSM01000003.1"/>
</dbReference>
<sequence length="56" mass="6129">MADEEVTRKEIAQEIGRAMIEQAKNLANYGDSKVAAAGLKDLAEALAWLNHPNQPH</sequence>
<proteinExistence type="predicted"/>
<reference evidence="1 2" key="1">
    <citation type="submission" date="2023-07" db="EMBL/GenBank/DDBJ databases">
        <title>Sequencing the genomes of 1000 actinobacteria strains.</title>
        <authorList>
            <person name="Klenk H.-P."/>
        </authorList>
    </citation>
    <scope>NUCLEOTIDE SEQUENCE [LARGE SCALE GENOMIC DNA]</scope>
    <source>
        <strain evidence="1 2">DSM 40229</strain>
    </source>
</reference>
<gene>
    <name evidence="1" type="ORF">J2S47_002888</name>
</gene>
<keyword evidence="2" id="KW-1185">Reference proteome</keyword>